<organism evidence="1 2">
    <name type="scientific">Bauhinia variegata</name>
    <name type="common">Purple orchid tree</name>
    <name type="synonym">Phanera variegata</name>
    <dbReference type="NCBI Taxonomy" id="167791"/>
    <lineage>
        <taxon>Eukaryota</taxon>
        <taxon>Viridiplantae</taxon>
        <taxon>Streptophyta</taxon>
        <taxon>Embryophyta</taxon>
        <taxon>Tracheophyta</taxon>
        <taxon>Spermatophyta</taxon>
        <taxon>Magnoliopsida</taxon>
        <taxon>eudicotyledons</taxon>
        <taxon>Gunneridae</taxon>
        <taxon>Pentapetalae</taxon>
        <taxon>rosids</taxon>
        <taxon>fabids</taxon>
        <taxon>Fabales</taxon>
        <taxon>Fabaceae</taxon>
        <taxon>Cercidoideae</taxon>
        <taxon>Cercideae</taxon>
        <taxon>Bauhiniinae</taxon>
        <taxon>Bauhinia</taxon>
    </lineage>
</organism>
<gene>
    <name evidence="1" type="ORF">L6164_001439</name>
</gene>
<evidence type="ECO:0000313" key="2">
    <source>
        <dbReference type="Proteomes" id="UP000828941"/>
    </source>
</evidence>
<dbReference type="EMBL" id="CM039426">
    <property type="protein sequence ID" value="KAI4357493.1"/>
    <property type="molecule type" value="Genomic_DNA"/>
</dbReference>
<reference evidence="1 2" key="1">
    <citation type="journal article" date="2022" name="DNA Res.">
        <title>Chromosomal-level genome assembly of the orchid tree Bauhinia variegata (Leguminosae; Cercidoideae) supports the allotetraploid origin hypothesis of Bauhinia.</title>
        <authorList>
            <person name="Zhong Y."/>
            <person name="Chen Y."/>
            <person name="Zheng D."/>
            <person name="Pang J."/>
            <person name="Liu Y."/>
            <person name="Luo S."/>
            <person name="Meng S."/>
            <person name="Qian L."/>
            <person name="Wei D."/>
            <person name="Dai S."/>
            <person name="Zhou R."/>
        </authorList>
    </citation>
    <scope>NUCLEOTIDE SEQUENCE [LARGE SCALE GENOMIC DNA]</scope>
    <source>
        <strain evidence="1">BV-YZ2020</strain>
    </source>
</reference>
<evidence type="ECO:0000313" key="1">
    <source>
        <dbReference type="EMBL" id="KAI4357493.1"/>
    </source>
</evidence>
<sequence>MNMLYTLIPGDPHLLEHIDEMPFVDTPLHIAAEQGHTKFAAEIMRLKPSFSQKLNYHGFTPIHIALQNEHYMMVRRLVQIDEELVRVKGREGLTRLHFVTQMGETHLLAEFLSACSNSIQDVTDKNETALHIAVKNRQIEALKILVGWLSRITHRGAAYLENSILNWKDEEGNTILHISALLNYSELLMNTKVNINAKNFNNWTALDLVMENRETDQVVNAEIKDMLLGVGALRGNSICSNSSLADKLRLKITVFDRITIKIGRYKRSITDDTRNALLVVAVLIATAAYQAALSPLVEFIKSMLLISMATFYLVVLLFLIYDGYITESWYLKS</sequence>
<accession>A0ACB9Q9N5</accession>
<proteinExistence type="predicted"/>
<dbReference type="Proteomes" id="UP000828941">
    <property type="component" value="Chromosome 1"/>
</dbReference>
<protein>
    <submittedName>
        <fullName evidence="1">Uncharacterized protein</fullName>
    </submittedName>
</protein>
<comment type="caution">
    <text evidence="1">The sequence shown here is derived from an EMBL/GenBank/DDBJ whole genome shotgun (WGS) entry which is preliminary data.</text>
</comment>
<keyword evidence="2" id="KW-1185">Reference proteome</keyword>
<name>A0ACB9Q9N5_BAUVA</name>